<dbReference type="PRINTS" id="PR00081">
    <property type="entry name" value="GDHRDH"/>
</dbReference>
<dbReference type="EMBL" id="JAUQTB010000003">
    <property type="protein sequence ID" value="MDO7906450.1"/>
    <property type="molecule type" value="Genomic_DNA"/>
</dbReference>
<dbReference type="Proteomes" id="UP001240171">
    <property type="component" value="Unassembled WGS sequence"/>
</dbReference>
<protein>
    <submittedName>
        <fullName evidence="1">SDR family NAD(P)-dependent oxidoreductase</fullName>
    </submittedName>
</protein>
<accession>A0ABT9CB04</accession>
<dbReference type="SUPFAM" id="SSF51735">
    <property type="entry name" value="NAD(P)-binding Rossmann-fold domains"/>
    <property type="match status" value="1"/>
</dbReference>
<evidence type="ECO:0000313" key="1">
    <source>
        <dbReference type="EMBL" id="MDO7906450.1"/>
    </source>
</evidence>
<dbReference type="Pfam" id="PF00106">
    <property type="entry name" value="adh_short"/>
    <property type="match status" value="1"/>
</dbReference>
<sequence length="240" mass="26544">MDRTVCITGAARGLGLSLTRKWLEMGCRVVAAGLDMNRSDGVKRLCQMYPDRLVKMELDIGDDESVNEVVNTIKGMTSDLDMLINNAAVLGEIGDHIYGELNFDNMAEVYNVNTLGPLRMTQALLPLIMKGERKLIVNISSEAGSTGQCGRDGWFAYCMSKSALNMQSHLVHNGIVKDGGQVMVIHPGHMKTYMRGVLDKHGQLTPDEAAHYIIGQIERHADYRGDKPVFVDYEGNSLPW</sequence>
<dbReference type="InterPro" id="IPR052184">
    <property type="entry name" value="SDR_enzymes"/>
</dbReference>
<dbReference type="PANTHER" id="PTHR45458">
    <property type="entry name" value="SHORT-CHAIN DEHYDROGENASE/REDUCTASE SDR"/>
    <property type="match status" value="1"/>
</dbReference>
<comment type="caution">
    <text evidence="1">The sequence shown here is derived from an EMBL/GenBank/DDBJ whole genome shotgun (WGS) entry which is preliminary data.</text>
</comment>
<gene>
    <name evidence="1" type="ORF">Q5741_08470</name>
</gene>
<name>A0ABT9CB04_9BACL</name>
<proteinExistence type="predicted"/>
<dbReference type="PANTHER" id="PTHR45458:SF1">
    <property type="entry name" value="SHORT CHAIN DEHYDROGENASE"/>
    <property type="match status" value="1"/>
</dbReference>
<reference evidence="1 2" key="1">
    <citation type="submission" date="2023-07" db="EMBL/GenBank/DDBJ databases">
        <title>Paenibacillus sp. JX-17 nov. isolated from soil.</title>
        <authorList>
            <person name="Wan Y."/>
            <person name="Liu B."/>
        </authorList>
    </citation>
    <scope>NUCLEOTIDE SEQUENCE [LARGE SCALE GENOMIC DNA]</scope>
    <source>
        <strain evidence="1 2">JX-17</strain>
    </source>
</reference>
<keyword evidence="2" id="KW-1185">Reference proteome</keyword>
<dbReference type="InterPro" id="IPR002347">
    <property type="entry name" value="SDR_fam"/>
</dbReference>
<dbReference type="RefSeq" id="WP_305023642.1">
    <property type="nucleotide sequence ID" value="NZ_JAUQTB010000003.1"/>
</dbReference>
<dbReference type="Gene3D" id="3.40.50.720">
    <property type="entry name" value="NAD(P)-binding Rossmann-like Domain"/>
    <property type="match status" value="1"/>
</dbReference>
<evidence type="ECO:0000313" key="2">
    <source>
        <dbReference type="Proteomes" id="UP001240171"/>
    </source>
</evidence>
<organism evidence="1 2">
    <name type="scientific">Paenibacillus lacisoli</name>
    <dbReference type="NCBI Taxonomy" id="3064525"/>
    <lineage>
        <taxon>Bacteria</taxon>
        <taxon>Bacillati</taxon>
        <taxon>Bacillota</taxon>
        <taxon>Bacilli</taxon>
        <taxon>Bacillales</taxon>
        <taxon>Paenibacillaceae</taxon>
        <taxon>Paenibacillus</taxon>
    </lineage>
</organism>
<dbReference type="InterPro" id="IPR036291">
    <property type="entry name" value="NAD(P)-bd_dom_sf"/>
</dbReference>